<protein>
    <submittedName>
        <fullName evidence="1">Uncharacterized protein</fullName>
    </submittedName>
</protein>
<gene>
    <name evidence="1" type="ORF">N5K24_12275</name>
</gene>
<name>A0AA42W9R5_9BURK</name>
<evidence type="ECO:0000313" key="2">
    <source>
        <dbReference type="Proteomes" id="UP001161276"/>
    </source>
</evidence>
<comment type="caution">
    <text evidence="1">The sequence shown here is derived from an EMBL/GenBank/DDBJ whole genome shotgun (WGS) entry which is preliminary data.</text>
</comment>
<dbReference type="AlphaFoldDB" id="A0AA42W9R5"/>
<dbReference type="Proteomes" id="UP001161276">
    <property type="component" value="Unassembled WGS sequence"/>
</dbReference>
<dbReference type="EMBL" id="JAOCKG010000004">
    <property type="protein sequence ID" value="MDH2051180.1"/>
    <property type="molecule type" value="Genomic_DNA"/>
</dbReference>
<accession>A0AA42W9R5</accession>
<organism evidence="1 2">
    <name type="scientific">Achromobacter marplatensis</name>
    <dbReference type="NCBI Taxonomy" id="470868"/>
    <lineage>
        <taxon>Bacteria</taxon>
        <taxon>Pseudomonadati</taxon>
        <taxon>Pseudomonadota</taxon>
        <taxon>Betaproteobacteria</taxon>
        <taxon>Burkholderiales</taxon>
        <taxon>Alcaligenaceae</taxon>
        <taxon>Achromobacter</taxon>
    </lineage>
</organism>
<sequence length="231" mass="25376">MQALANRFEAPQALPTPWIKKLFQRLTAMYGSKLPQMWGGVPEEAVHAVWAEDLAGFSGDEIAVGLQACKQRDWPPTLPEFLKLCRPWMAPEVAYHEAVHGMTARQRGQMGSWSHPAVYWAAIGVSTVDLLGSTYGQIKARWEKTLSEEIGKGEWHPIPEPRTALPAPGQTLATKEEAAAALKRMGADKALGQTGRDTRRWIAALDKRVARGERLSPTVAAMLAKAKGEQS</sequence>
<proteinExistence type="predicted"/>
<reference evidence="1" key="1">
    <citation type="submission" date="2022-09" db="EMBL/GenBank/DDBJ databases">
        <title>Intensive care unit water sources are persistently colonized with multi-drug resistant bacteria and are the site of extensive horizontal gene transfer of antibiotic resistance genes.</title>
        <authorList>
            <person name="Diorio-Toth L."/>
        </authorList>
    </citation>
    <scope>NUCLEOTIDE SEQUENCE</scope>
    <source>
        <strain evidence="1">GD03676</strain>
    </source>
</reference>
<evidence type="ECO:0000313" key="1">
    <source>
        <dbReference type="EMBL" id="MDH2051180.1"/>
    </source>
</evidence>
<dbReference type="RefSeq" id="WP_280026898.1">
    <property type="nucleotide sequence ID" value="NZ_JAOCKG010000004.1"/>
</dbReference>